<dbReference type="PIRSF" id="PIRSF036158">
    <property type="entry name" value="UCP036158_MarR"/>
    <property type="match status" value="1"/>
</dbReference>
<feature type="domain" description="HTH marR-type" evidence="1">
    <location>
        <begin position="74"/>
        <end position="139"/>
    </location>
</feature>
<dbReference type="InterPro" id="IPR036390">
    <property type="entry name" value="WH_DNA-bd_sf"/>
</dbReference>
<dbReference type="RefSeq" id="WP_183832404.1">
    <property type="nucleotide sequence ID" value="NZ_JACHEU010000004.1"/>
</dbReference>
<dbReference type="Proteomes" id="UP000533306">
    <property type="component" value="Unassembled WGS sequence"/>
</dbReference>
<evidence type="ECO:0000313" key="2">
    <source>
        <dbReference type="EMBL" id="MBB6014232.1"/>
    </source>
</evidence>
<dbReference type="GO" id="GO:0003700">
    <property type="term" value="F:DNA-binding transcription factor activity"/>
    <property type="evidence" value="ECO:0007669"/>
    <property type="project" value="InterPro"/>
</dbReference>
<sequence>MGRVQSRALPIAVIDTQASEEPGNIGIGPVVSSAHLAAGRSPALSEVEYGLMIATSAFNRWMVRCMAASGQPGLSSTEVAILHSVAHRGREKRMADIALVLDIEDIHVVSYAVKKLEAAGLIKTRRAGKEKMVEISDAGFEVCRRYGQLREKLLLDIASQARIPESELSHLGSLLRMLSGTYNQAARAAATF</sequence>
<name>A0A7W9S509_9HYPH</name>
<dbReference type="EMBL" id="JACHEU010000004">
    <property type="protein sequence ID" value="MBB6014232.1"/>
    <property type="molecule type" value="Genomic_DNA"/>
</dbReference>
<protein>
    <submittedName>
        <fullName evidence="2">Putative MarR family transcription regulator</fullName>
    </submittedName>
</protein>
<comment type="caution">
    <text evidence="2">The sequence shown here is derived from an EMBL/GenBank/DDBJ whole genome shotgun (WGS) entry which is preliminary data.</text>
</comment>
<reference evidence="2 3" key="1">
    <citation type="submission" date="2020-08" db="EMBL/GenBank/DDBJ databases">
        <title>Genomic Encyclopedia of Type Strains, Phase IV (KMG-IV): sequencing the most valuable type-strain genomes for metagenomic binning, comparative biology and taxonomic classification.</title>
        <authorList>
            <person name="Goeker M."/>
        </authorList>
    </citation>
    <scope>NUCLEOTIDE SEQUENCE [LARGE SCALE GENOMIC DNA]</scope>
    <source>
        <strain evidence="2 3">DSM 11099</strain>
    </source>
</reference>
<dbReference type="InterPro" id="IPR000835">
    <property type="entry name" value="HTH_MarR-typ"/>
</dbReference>
<keyword evidence="3" id="KW-1185">Reference proteome</keyword>
<dbReference type="Pfam" id="PF13463">
    <property type="entry name" value="HTH_27"/>
    <property type="match status" value="1"/>
</dbReference>
<evidence type="ECO:0000259" key="1">
    <source>
        <dbReference type="Pfam" id="PF13463"/>
    </source>
</evidence>
<gene>
    <name evidence="2" type="ORF">HNR59_003626</name>
</gene>
<dbReference type="InterPro" id="IPR036388">
    <property type="entry name" value="WH-like_DNA-bd_sf"/>
</dbReference>
<dbReference type="AlphaFoldDB" id="A0A7W9S509"/>
<evidence type="ECO:0000313" key="3">
    <source>
        <dbReference type="Proteomes" id="UP000533306"/>
    </source>
</evidence>
<accession>A0A7W9S509</accession>
<organism evidence="2 3">
    <name type="scientific">Aquamicrobium lusatiense</name>
    <dbReference type="NCBI Taxonomy" id="89772"/>
    <lineage>
        <taxon>Bacteria</taxon>
        <taxon>Pseudomonadati</taxon>
        <taxon>Pseudomonadota</taxon>
        <taxon>Alphaproteobacteria</taxon>
        <taxon>Hyphomicrobiales</taxon>
        <taxon>Phyllobacteriaceae</taxon>
        <taxon>Aquamicrobium</taxon>
    </lineage>
</organism>
<dbReference type="InterPro" id="IPR014601">
    <property type="entry name" value="Trans_reg_MarR_HTH"/>
</dbReference>
<dbReference type="Gene3D" id="1.10.10.10">
    <property type="entry name" value="Winged helix-like DNA-binding domain superfamily/Winged helix DNA-binding domain"/>
    <property type="match status" value="1"/>
</dbReference>
<proteinExistence type="predicted"/>
<dbReference type="SUPFAM" id="SSF46785">
    <property type="entry name" value="Winged helix' DNA-binding domain"/>
    <property type="match status" value="1"/>
</dbReference>